<keyword evidence="2" id="KW-0812">Transmembrane</keyword>
<comment type="caution">
    <text evidence="4">The sequence shown here is derived from an EMBL/GenBank/DDBJ whole genome shotgun (WGS) entry which is preliminary data.</text>
</comment>
<keyword evidence="7" id="KW-1185">Reference proteome</keyword>
<keyword evidence="3" id="KW-0732">Signal</keyword>
<evidence type="ECO:0008006" key="8">
    <source>
        <dbReference type="Google" id="ProtNLM"/>
    </source>
</evidence>
<dbReference type="EMBL" id="CAJNOL010005894">
    <property type="protein sequence ID" value="CAF1611385.1"/>
    <property type="molecule type" value="Genomic_DNA"/>
</dbReference>
<evidence type="ECO:0000313" key="6">
    <source>
        <dbReference type="Proteomes" id="UP000663854"/>
    </source>
</evidence>
<sequence length="388" mass="43396">MMFKFVAIFAIGLLIVLHINSPKINSTVHVLLSNEQSVKQDTRQQIGFANAPLISSSKILTDEDVLPKSIPEQTMKASNVQEMTSTIIITERAFGPLFRCDFDSACFADDQLRRTNGSEFDPLPPPNGLEPPRAPTSDVTSITALTSNNETCRLPYQLSLDNNMNPTYPYMRFCYNNTCETDNGDIATCASGLYGLVSLNLSDSPTIISHSFNYNSTPGDSVGEQCLRFYYYFTIYNGQDWKQQIDVLIRPDNDAGRGFLIGNLTILDMEENGWQLQYITFNSTFSNYTARSFSFIVGIENRTVNSTLNRTIHFALDNIELYDFNCAYVIDQLNPTTPPTVVTSPSGLIIGLTLGLGIPVLICIIIVGYNLKKERDAERLQRFDIPML</sequence>
<gene>
    <name evidence="5" type="ORF">JXQ802_LOCUS49428</name>
    <name evidence="4" type="ORF">PYM288_LOCUS33328</name>
</gene>
<evidence type="ECO:0000256" key="2">
    <source>
        <dbReference type="SAM" id="Phobius"/>
    </source>
</evidence>
<keyword evidence="2" id="KW-1133">Transmembrane helix</keyword>
<evidence type="ECO:0000313" key="5">
    <source>
        <dbReference type="EMBL" id="CAF1611385.1"/>
    </source>
</evidence>
<proteinExistence type="predicted"/>
<accession>A0A815IMQ5</accession>
<evidence type="ECO:0000313" key="7">
    <source>
        <dbReference type="Proteomes" id="UP000663870"/>
    </source>
</evidence>
<dbReference type="EMBL" id="CAJNOH010004463">
    <property type="protein sequence ID" value="CAF1370413.1"/>
    <property type="molecule type" value="Genomic_DNA"/>
</dbReference>
<reference evidence="4" key="1">
    <citation type="submission" date="2021-02" db="EMBL/GenBank/DDBJ databases">
        <authorList>
            <person name="Nowell W R."/>
        </authorList>
    </citation>
    <scope>NUCLEOTIDE SEQUENCE</scope>
</reference>
<dbReference type="AlphaFoldDB" id="A0A815IMQ5"/>
<evidence type="ECO:0000313" key="4">
    <source>
        <dbReference type="EMBL" id="CAF1370413.1"/>
    </source>
</evidence>
<feature type="compositionally biased region" description="Pro residues" evidence="1">
    <location>
        <begin position="122"/>
        <end position="134"/>
    </location>
</feature>
<feature type="transmembrane region" description="Helical" evidence="2">
    <location>
        <begin position="348"/>
        <end position="371"/>
    </location>
</feature>
<organism evidence="4 6">
    <name type="scientific">Rotaria sordida</name>
    <dbReference type="NCBI Taxonomy" id="392033"/>
    <lineage>
        <taxon>Eukaryota</taxon>
        <taxon>Metazoa</taxon>
        <taxon>Spiralia</taxon>
        <taxon>Gnathifera</taxon>
        <taxon>Rotifera</taxon>
        <taxon>Eurotatoria</taxon>
        <taxon>Bdelloidea</taxon>
        <taxon>Philodinida</taxon>
        <taxon>Philodinidae</taxon>
        <taxon>Rotaria</taxon>
    </lineage>
</organism>
<evidence type="ECO:0000256" key="3">
    <source>
        <dbReference type="SAM" id="SignalP"/>
    </source>
</evidence>
<dbReference type="Proteomes" id="UP000663854">
    <property type="component" value="Unassembled WGS sequence"/>
</dbReference>
<feature type="region of interest" description="Disordered" evidence="1">
    <location>
        <begin position="116"/>
        <end position="138"/>
    </location>
</feature>
<dbReference type="Proteomes" id="UP000663870">
    <property type="component" value="Unassembled WGS sequence"/>
</dbReference>
<feature type="chain" id="PRO_5036227886" description="MAM domain-containing protein" evidence="3">
    <location>
        <begin position="27"/>
        <end position="388"/>
    </location>
</feature>
<protein>
    <recommendedName>
        <fullName evidence="8">MAM domain-containing protein</fullName>
    </recommendedName>
</protein>
<feature type="signal peptide" evidence="3">
    <location>
        <begin position="1"/>
        <end position="26"/>
    </location>
</feature>
<evidence type="ECO:0000256" key="1">
    <source>
        <dbReference type="SAM" id="MobiDB-lite"/>
    </source>
</evidence>
<name>A0A815IMQ5_9BILA</name>
<keyword evidence="2" id="KW-0472">Membrane</keyword>